<organism evidence="2 3">
    <name type="scientific">Pelagibacterium luteolum</name>
    <dbReference type="NCBI Taxonomy" id="440168"/>
    <lineage>
        <taxon>Bacteria</taxon>
        <taxon>Pseudomonadati</taxon>
        <taxon>Pseudomonadota</taxon>
        <taxon>Alphaproteobacteria</taxon>
        <taxon>Hyphomicrobiales</taxon>
        <taxon>Devosiaceae</taxon>
        <taxon>Pelagibacterium</taxon>
    </lineage>
</organism>
<gene>
    <name evidence="2" type="ORF">SAMN04487974_101284</name>
</gene>
<accession>A0A1G7S3G9</accession>
<dbReference type="STRING" id="440168.SAMN04487974_101284"/>
<proteinExistence type="predicted"/>
<evidence type="ECO:0000313" key="2">
    <source>
        <dbReference type="EMBL" id="SDG17617.1"/>
    </source>
</evidence>
<dbReference type="GO" id="GO:0004527">
    <property type="term" value="F:exonuclease activity"/>
    <property type="evidence" value="ECO:0007669"/>
    <property type="project" value="UniProtKB-KW"/>
</dbReference>
<dbReference type="Proteomes" id="UP000199495">
    <property type="component" value="Unassembled WGS sequence"/>
</dbReference>
<dbReference type="InterPro" id="IPR005135">
    <property type="entry name" value="Endo/exonuclease/phosphatase"/>
</dbReference>
<keyword evidence="2" id="KW-0378">Hydrolase</keyword>
<dbReference type="Pfam" id="PF03372">
    <property type="entry name" value="Exo_endo_phos"/>
    <property type="match status" value="1"/>
</dbReference>
<dbReference type="InterPro" id="IPR036691">
    <property type="entry name" value="Endo/exonu/phosph_ase_sf"/>
</dbReference>
<dbReference type="SUPFAM" id="SSF56219">
    <property type="entry name" value="DNase I-like"/>
    <property type="match status" value="1"/>
</dbReference>
<keyword evidence="2" id="KW-0540">Nuclease</keyword>
<evidence type="ECO:0000313" key="3">
    <source>
        <dbReference type="Proteomes" id="UP000199495"/>
    </source>
</evidence>
<sequence>MRGASPAAIDCVTWNVHRGRGNDGQFLPERVHFAIETEIAPLRPHVLALQEADLETLPQAGYLDIGRIGAAVGLDYAQAQESLRRDPASSGFFGSVLFLHPDFTITATHVIDLPGHWHRGAVAMETIWQGRDVRIVTGHFSRLDLIRMAQMRTLGQFILRRPQMPTVLMGDINDWRYWRAPSLRKTIVGRRFEGPKKPTFPMERPFLPLDRIMSDVPGAVVQTRVLDGTAIRVGSDHRPLWGRVTLD</sequence>
<name>A0A1G7S3G9_9HYPH</name>
<feature type="domain" description="Endonuclease/exonuclease/phosphatase" evidence="1">
    <location>
        <begin position="12"/>
        <end position="237"/>
    </location>
</feature>
<protein>
    <submittedName>
        <fullName evidence="2">Metal-dependent hydrolase, endonuclease/exonuclease/phosphatase family</fullName>
    </submittedName>
</protein>
<dbReference type="GO" id="GO:0004519">
    <property type="term" value="F:endonuclease activity"/>
    <property type="evidence" value="ECO:0007669"/>
    <property type="project" value="UniProtKB-KW"/>
</dbReference>
<dbReference type="EMBL" id="FNCS01000001">
    <property type="protein sequence ID" value="SDG17617.1"/>
    <property type="molecule type" value="Genomic_DNA"/>
</dbReference>
<dbReference type="RefSeq" id="WP_210183874.1">
    <property type="nucleotide sequence ID" value="NZ_FNCS01000001.1"/>
</dbReference>
<reference evidence="2 3" key="1">
    <citation type="submission" date="2016-10" db="EMBL/GenBank/DDBJ databases">
        <authorList>
            <person name="de Groot N.N."/>
        </authorList>
    </citation>
    <scope>NUCLEOTIDE SEQUENCE [LARGE SCALE GENOMIC DNA]</scope>
    <source>
        <strain evidence="2 3">CGMCC 1.10267</strain>
    </source>
</reference>
<dbReference type="AlphaFoldDB" id="A0A1G7S3G9"/>
<keyword evidence="2" id="KW-0269">Exonuclease</keyword>
<keyword evidence="3" id="KW-1185">Reference proteome</keyword>
<dbReference type="Gene3D" id="3.60.10.10">
    <property type="entry name" value="Endonuclease/exonuclease/phosphatase"/>
    <property type="match status" value="1"/>
</dbReference>
<evidence type="ECO:0000259" key="1">
    <source>
        <dbReference type="Pfam" id="PF03372"/>
    </source>
</evidence>
<keyword evidence="2" id="KW-0255">Endonuclease</keyword>